<dbReference type="Proteomes" id="UP000055045">
    <property type="component" value="Unassembled WGS sequence"/>
</dbReference>
<dbReference type="Gene3D" id="3.40.50.880">
    <property type="match status" value="1"/>
</dbReference>
<dbReference type="PANTHER" id="PTHR43130">
    <property type="entry name" value="ARAC-FAMILY TRANSCRIPTIONAL REGULATOR"/>
    <property type="match status" value="1"/>
</dbReference>
<reference evidence="2 3" key="1">
    <citation type="submission" date="2015-10" db="EMBL/GenBank/DDBJ databases">
        <title>Genome sequencing of Penicillium freii.</title>
        <authorList>
            <person name="Nguyen H.D."/>
            <person name="Visagie C.M."/>
            <person name="Seifert K.A."/>
        </authorList>
    </citation>
    <scope>NUCLEOTIDE SEQUENCE [LARGE SCALE GENOMIC DNA]</scope>
    <source>
        <strain evidence="2 3">DAOM 242723</strain>
    </source>
</reference>
<organism evidence="2 3">
    <name type="scientific">Penicillium freii</name>
    <dbReference type="NCBI Taxonomy" id="48697"/>
    <lineage>
        <taxon>Eukaryota</taxon>
        <taxon>Fungi</taxon>
        <taxon>Dikarya</taxon>
        <taxon>Ascomycota</taxon>
        <taxon>Pezizomycotina</taxon>
        <taxon>Eurotiomycetes</taxon>
        <taxon>Eurotiomycetidae</taxon>
        <taxon>Eurotiales</taxon>
        <taxon>Aspergillaceae</taxon>
        <taxon>Penicillium</taxon>
    </lineage>
</organism>
<comment type="caution">
    <text evidence="2">The sequence shown here is derived from an EMBL/GenBank/DDBJ whole genome shotgun (WGS) entry which is preliminary data.</text>
</comment>
<dbReference type="AlphaFoldDB" id="A0A117NQ16"/>
<evidence type="ECO:0000259" key="1">
    <source>
        <dbReference type="Pfam" id="PF01965"/>
    </source>
</evidence>
<dbReference type="InterPro" id="IPR029062">
    <property type="entry name" value="Class_I_gatase-like"/>
</dbReference>
<proteinExistence type="predicted"/>
<sequence>MAPIHLGILVYDYQAIDVVGPVDLLHSANYAFLEVSKMFGPISDDVISQAPDFVFHHVGITKEPFHLFTSAITLTPTTTVDECPELDIILLGGPNPEGFKLHPKYVDLIRQHINAGKLLFTTCTGSAVLASTGLLDEKKATINHAGYKWAIENYPAVNWTMEKKWVVDENIWTGAGAVAGMDMVACWLKEQFGPVILTLAARNLDYEPRGIDGVSLVIPRRYDENGKQISIHEFFYHSKVDAELQRIN</sequence>
<evidence type="ECO:0000313" key="3">
    <source>
        <dbReference type="Proteomes" id="UP000055045"/>
    </source>
</evidence>
<dbReference type="STRING" id="48697.A0A117NQ16"/>
<evidence type="ECO:0000313" key="2">
    <source>
        <dbReference type="EMBL" id="KUM63288.1"/>
    </source>
</evidence>
<feature type="domain" description="DJ-1/PfpI" evidence="1">
    <location>
        <begin position="12"/>
        <end position="184"/>
    </location>
</feature>
<accession>A0A117NQ16</accession>
<gene>
    <name evidence="2" type="ORF">ACN42_g3824</name>
</gene>
<dbReference type="InterPro" id="IPR002818">
    <property type="entry name" value="DJ-1/PfpI"/>
</dbReference>
<dbReference type="SUPFAM" id="SSF52317">
    <property type="entry name" value="Class I glutamine amidotransferase-like"/>
    <property type="match status" value="1"/>
</dbReference>
<dbReference type="EMBL" id="LLXE01000077">
    <property type="protein sequence ID" value="KUM63288.1"/>
    <property type="molecule type" value="Genomic_DNA"/>
</dbReference>
<dbReference type="InterPro" id="IPR052158">
    <property type="entry name" value="INH-QAR"/>
</dbReference>
<dbReference type="Pfam" id="PF01965">
    <property type="entry name" value="DJ-1_PfpI"/>
    <property type="match status" value="1"/>
</dbReference>
<protein>
    <recommendedName>
        <fullName evidence="1">DJ-1/PfpI domain-containing protein</fullName>
    </recommendedName>
</protein>
<keyword evidence="3" id="KW-1185">Reference proteome</keyword>
<name>A0A117NQ16_PENFR</name>
<dbReference type="PANTHER" id="PTHR43130:SF7">
    <property type="entry name" value="DJ-1_PFPI DOMAIN-CONTAINING PROTEIN"/>
    <property type="match status" value="1"/>
</dbReference>